<dbReference type="RefSeq" id="WP_069854219.1">
    <property type="nucleotide sequence ID" value="NZ_JBQQHW010000010.1"/>
</dbReference>
<protein>
    <recommendedName>
        <fullName evidence="3">AbrB family transcriptional regulator</fullName>
    </recommendedName>
</protein>
<sequence>MRKSQAKVYKSGNGQVISIRKKDLEQAGINVGDELEVEVANSQINLIKANTFQTKWQAFIDNGGEYERGEYDW</sequence>
<evidence type="ECO:0008006" key="3">
    <source>
        <dbReference type="Google" id="ProtNLM"/>
    </source>
</evidence>
<dbReference type="Gene3D" id="2.10.260.10">
    <property type="match status" value="1"/>
</dbReference>
<evidence type="ECO:0000313" key="2">
    <source>
        <dbReference type="Proteomes" id="UP000095464"/>
    </source>
</evidence>
<dbReference type="SUPFAM" id="SSF89447">
    <property type="entry name" value="AbrB/MazE/MraZ-like"/>
    <property type="match status" value="1"/>
</dbReference>
<comment type="caution">
    <text evidence="1">The sequence shown here is derived from an EMBL/GenBank/DDBJ whole genome shotgun (WGS) entry which is preliminary data.</text>
</comment>
<accession>A0AAP7IFC2</accession>
<name>A0AAP7IFC2_9STAP</name>
<evidence type="ECO:0000313" key="1">
    <source>
        <dbReference type="EMBL" id="OEK59093.1"/>
    </source>
</evidence>
<dbReference type="InterPro" id="IPR037914">
    <property type="entry name" value="SpoVT-AbrB_sf"/>
</dbReference>
<dbReference type="AlphaFoldDB" id="A0AAP7IFC2"/>
<gene>
    <name evidence="1" type="ORF">ASS94_00065</name>
</gene>
<proteinExistence type="predicted"/>
<organism evidence="1 2">
    <name type="scientific">Staphylococcus equorum</name>
    <dbReference type="NCBI Taxonomy" id="246432"/>
    <lineage>
        <taxon>Bacteria</taxon>
        <taxon>Bacillati</taxon>
        <taxon>Bacillota</taxon>
        <taxon>Bacilli</taxon>
        <taxon>Bacillales</taxon>
        <taxon>Staphylococcaceae</taxon>
        <taxon>Staphylococcus</taxon>
    </lineage>
</organism>
<reference evidence="2" key="1">
    <citation type="submission" date="2015-11" db="EMBL/GenBank/DDBJ databases">
        <title>Genomic diversity of Staphylococcus saprophyticus strains from urinary tract infections, animal surfaces, and fermented foods.</title>
        <authorList>
            <person name="Wolfe B.E."/>
        </authorList>
    </citation>
    <scope>NUCLEOTIDE SEQUENCE [LARGE SCALE GENOMIC DNA]</scope>
    <source>
        <strain evidence="2">738_7</strain>
    </source>
</reference>
<dbReference type="Proteomes" id="UP000095464">
    <property type="component" value="Unassembled WGS sequence"/>
</dbReference>
<dbReference type="EMBL" id="LNPX01000001">
    <property type="protein sequence ID" value="OEK59093.1"/>
    <property type="molecule type" value="Genomic_DNA"/>
</dbReference>